<organism evidence="7 8">
    <name type="scientific">Penicillium polonicum</name>
    <dbReference type="NCBI Taxonomy" id="60169"/>
    <lineage>
        <taxon>Eukaryota</taxon>
        <taxon>Fungi</taxon>
        <taxon>Dikarya</taxon>
        <taxon>Ascomycota</taxon>
        <taxon>Pezizomycotina</taxon>
        <taxon>Eurotiomycetes</taxon>
        <taxon>Eurotiomycetidae</taxon>
        <taxon>Eurotiales</taxon>
        <taxon>Aspergillaceae</taxon>
        <taxon>Penicillium</taxon>
    </lineage>
</organism>
<feature type="transmembrane region" description="Helical" evidence="5">
    <location>
        <begin position="107"/>
        <end position="126"/>
    </location>
</feature>
<feature type="transmembrane region" description="Helical" evidence="5">
    <location>
        <begin position="456"/>
        <end position="476"/>
    </location>
</feature>
<feature type="transmembrane region" description="Helical" evidence="5">
    <location>
        <begin position="339"/>
        <end position="361"/>
    </location>
</feature>
<dbReference type="AlphaFoldDB" id="A0A1V6NGJ1"/>
<accession>A0A1V6NGJ1</accession>
<keyword evidence="2 5" id="KW-0812">Transmembrane</keyword>
<keyword evidence="3 5" id="KW-1133">Transmembrane helix</keyword>
<dbReference type="GO" id="GO:0022857">
    <property type="term" value="F:transmembrane transporter activity"/>
    <property type="evidence" value="ECO:0007669"/>
    <property type="project" value="InterPro"/>
</dbReference>
<dbReference type="PROSITE" id="PS50850">
    <property type="entry name" value="MFS"/>
    <property type="match status" value="1"/>
</dbReference>
<feature type="transmembrane region" description="Helical" evidence="5">
    <location>
        <begin position="163"/>
        <end position="185"/>
    </location>
</feature>
<keyword evidence="4 5" id="KW-0472">Membrane</keyword>
<feature type="transmembrane region" description="Helical" evidence="5">
    <location>
        <begin position="226"/>
        <end position="246"/>
    </location>
</feature>
<feature type="transmembrane region" description="Helical" evidence="5">
    <location>
        <begin position="421"/>
        <end position="444"/>
    </location>
</feature>
<dbReference type="STRING" id="60169.A0A1V6NGJ1"/>
<comment type="caution">
    <text evidence="7">The sequence shown here is derived from an EMBL/GenBank/DDBJ whole genome shotgun (WGS) entry which is preliminary data.</text>
</comment>
<dbReference type="FunFam" id="1.20.1250.20:FF:000011">
    <property type="entry name" value="MFS multidrug transporter, putative"/>
    <property type="match status" value="1"/>
</dbReference>
<gene>
    <name evidence="7" type="ORF">PENPOL_c009G07665</name>
</gene>
<keyword evidence="8" id="KW-1185">Reference proteome</keyword>
<dbReference type="CDD" id="cd17323">
    <property type="entry name" value="MFS_Tpo1_MDR_like"/>
    <property type="match status" value="1"/>
</dbReference>
<name>A0A1V6NGJ1_PENPO</name>
<protein>
    <recommendedName>
        <fullName evidence="6">Major facilitator superfamily (MFS) profile domain-containing protein</fullName>
    </recommendedName>
</protein>
<evidence type="ECO:0000313" key="7">
    <source>
        <dbReference type="EMBL" id="OQD63667.1"/>
    </source>
</evidence>
<evidence type="ECO:0000256" key="3">
    <source>
        <dbReference type="ARBA" id="ARBA00022989"/>
    </source>
</evidence>
<dbReference type="InterPro" id="IPR036259">
    <property type="entry name" value="MFS_trans_sf"/>
</dbReference>
<feature type="transmembrane region" description="Helical" evidence="5">
    <location>
        <begin position="301"/>
        <end position="327"/>
    </location>
</feature>
<feature type="transmembrane region" description="Helical" evidence="5">
    <location>
        <begin position="138"/>
        <end position="156"/>
    </location>
</feature>
<evidence type="ECO:0000256" key="5">
    <source>
        <dbReference type="SAM" id="Phobius"/>
    </source>
</evidence>
<dbReference type="Proteomes" id="UP000191408">
    <property type="component" value="Unassembled WGS sequence"/>
</dbReference>
<sequence>MASSPSCLPDEKVQSSKIPFWRMIFDQGAVTQDVINCAYPGAGTAEEPHIISWVPNDPRDPMAFSEVSKWAVMSLISIMTFVVALVSSAYSGATVEVIEYFRVSEEVSLLGVSLFVIGFAVGPLFWGPLSEIYGRRYIFLASAILMAAFTAGAAGSQNIQTLVILRFFAGSFGAAPMAVSGGVIADTFPAVTRGLAGGLFCTAPFLGPTLGPIVGGFLGESAGWRWVEGLLAALTGILAITMFFFLPETYAPVLLRQRAARLHQITGRHYHSKMDDTRTPPRQALITALSRPWVLLFREPIVLLLSFYTAVIYGILYMLFAAYPIVFQSVRGWSEGKGGLAFIGILVGILFAEASTFPTFFRYKRKSLAAAPYPLAPEARLPDSFIGCIALPAGLFWVPFGFGMVTVFLPVFNYLIDSYTIFAASVMSANLILRSIFGTVFPLFTVYMYRGLSVGWASSIPAFLALACMPMPFLFYKYGAKVRQRCHYSAQSEAFVNKLIESAAAQAASAASKE</sequence>
<dbReference type="InterPro" id="IPR020846">
    <property type="entry name" value="MFS_dom"/>
</dbReference>
<dbReference type="GO" id="GO:0005886">
    <property type="term" value="C:plasma membrane"/>
    <property type="evidence" value="ECO:0007669"/>
    <property type="project" value="TreeGrafter"/>
</dbReference>
<evidence type="ECO:0000256" key="4">
    <source>
        <dbReference type="ARBA" id="ARBA00023136"/>
    </source>
</evidence>
<feature type="domain" description="Major facilitator superfamily (MFS) profile" evidence="6">
    <location>
        <begin position="72"/>
        <end position="485"/>
    </location>
</feature>
<dbReference type="EMBL" id="MDYM01000009">
    <property type="protein sequence ID" value="OQD63667.1"/>
    <property type="molecule type" value="Genomic_DNA"/>
</dbReference>
<evidence type="ECO:0000256" key="1">
    <source>
        <dbReference type="ARBA" id="ARBA00004141"/>
    </source>
</evidence>
<dbReference type="PANTHER" id="PTHR23502">
    <property type="entry name" value="MAJOR FACILITATOR SUPERFAMILY"/>
    <property type="match status" value="1"/>
</dbReference>
<evidence type="ECO:0000313" key="8">
    <source>
        <dbReference type="Proteomes" id="UP000191408"/>
    </source>
</evidence>
<proteinExistence type="predicted"/>
<dbReference type="PANTHER" id="PTHR23502:SF158">
    <property type="entry name" value="MULTIDRUG TRANSPORTER, PUTATIVE (AFU_ORTHOLOGUE AFUA_3G01890)-RELATED"/>
    <property type="match status" value="1"/>
</dbReference>
<comment type="subcellular location">
    <subcellularLocation>
        <location evidence="1">Membrane</location>
        <topology evidence="1">Multi-pass membrane protein</topology>
    </subcellularLocation>
</comment>
<evidence type="ECO:0000259" key="6">
    <source>
        <dbReference type="PROSITE" id="PS50850"/>
    </source>
</evidence>
<feature type="transmembrane region" description="Helical" evidence="5">
    <location>
        <begin position="197"/>
        <end position="219"/>
    </location>
</feature>
<dbReference type="Pfam" id="PF07690">
    <property type="entry name" value="MFS_1"/>
    <property type="match status" value="1"/>
</dbReference>
<dbReference type="InterPro" id="IPR011701">
    <property type="entry name" value="MFS"/>
</dbReference>
<reference evidence="8" key="1">
    <citation type="journal article" date="2017" name="Nat. Microbiol.">
        <title>Global analysis of biosynthetic gene clusters reveals vast potential of secondary metabolite production in Penicillium species.</title>
        <authorList>
            <person name="Nielsen J.C."/>
            <person name="Grijseels S."/>
            <person name="Prigent S."/>
            <person name="Ji B."/>
            <person name="Dainat J."/>
            <person name="Nielsen K.F."/>
            <person name="Frisvad J.C."/>
            <person name="Workman M."/>
            <person name="Nielsen J."/>
        </authorList>
    </citation>
    <scope>NUCLEOTIDE SEQUENCE [LARGE SCALE GENOMIC DNA]</scope>
    <source>
        <strain evidence="8">IBT 4502</strain>
    </source>
</reference>
<dbReference type="SUPFAM" id="SSF103473">
    <property type="entry name" value="MFS general substrate transporter"/>
    <property type="match status" value="1"/>
</dbReference>
<evidence type="ECO:0000256" key="2">
    <source>
        <dbReference type="ARBA" id="ARBA00022692"/>
    </source>
</evidence>
<feature type="transmembrane region" description="Helical" evidence="5">
    <location>
        <begin position="384"/>
        <end position="409"/>
    </location>
</feature>
<dbReference type="OrthoDB" id="446368at2759"/>
<dbReference type="Gene3D" id="1.20.1250.20">
    <property type="entry name" value="MFS general substrate transporter like domains"/>
    <property type="match status" value="1"/>
</dbReference>
<feature type="transmembrane region" description="Helical" evidence="5">
    <location>
        <begin position="70"/>
        <end position="95"/>
    </location>
</feature>